<proteinExistence type="predicted"/>
<dbReference type="GO" id="GO:0006950">
    <property type="term" value="P:response to stress"/>
    <property type="evidence" value="ECO:0007669"/>
    <property type="project" value="TreeGrafter"/>
</dbReference>
<evidence type="ECO:0000259" key="1">
    <source>
        <dbReference type="PROSITE" id="PS50995"/>
    </source>
</evidence>
<keyword evidence="3" id="KW-1185">Reference proteome</keyword>
<dbReference type="InterPro" id="IPR000835">
    <property type="entry name" value="HTH_MarR-typ"/>
</dbReference>
<dbReference type="PROSITE" id="PS50995">
    <property type="entry name" value="HTH_MARR_2"/>
    <property type="match status" value="1"/>
</dbReference>
<dbReference type="AlphaFoldDB" id="A0A285SE87"/>
<keyword evidence="2" id="KW-0238">DNA-binding</keyword>
<dbReference type="RefSeq" id="WP_067219806.1">
    <property type="nucleotide sequence ID" value="NZ_JAJGNR010000004.1"/>
</dbReference>
<protein>
    <submittedName>
        <fullName evidence="2">DNA-binding transcriptional regulator, MarR family</fullName>
    </submittedName>
</protein>
<dbReference type="SMART" id="SM00347">
    <property type="entry name" value="HTH_MARR"/>
    <property type="match status" value="1"/>
</dbReference>
<dbReference type="Pfam" id="PF01047">
    <property type="entry name" value="MarR"/>
    <property type="match status" value="1"/>
</dbReference>
<dbReference type="Proteomes" id="UP000219331">
    <property type="component" value="Unassembled WGS sequence"/>
</dbReference>
<evidence type="ECO:0000313" key="2">
    <source>
        <dbReference type="EMBL" id="SOC06222.1"/>
    </source>
</evidence>
<reference evidence="2 3" key="1">
    <citation type="submission" date="2017-08" db="EMBL/GenBank/DDBJ databases">
        <authorList>
            <person name="de Groot N.N."/>
        </authorList>
    </citation>
    <scope>NUCLEOTIDE SEQUENCE [LARGE SCALE GENOMIC DNA]</scope>
    <source>
        <strain evidence="2 3">USBA 352</strain>
    </source>
</reference>
<dbReference type="PANTHER" id="PTHR33164:SF89">
    <property type="entry name" value="MARR FAMILY REGULATORY PROTEIN"/>
    <property type="match status" value="1"/>
</dbReference>
<feature type="domain" description="HTH marR-type" evidence="1">
    <location>
        <begin position="12"/>
        <end position="144"/>
    </location>
</feature>
<accession>A0A285SE87</accession>
<dbReference type="EMBL" id="OBML01000005">
    <property type="protein sequence ID" value="SOC06222.1"/>
    <property type="molecule type" value="Genomic_DNA"/>
</dbReference>
<name>A0A285SE87_9HYPH</name>
<evidence type="ECO:0000313" key="3">
    <source>
        <dbReference type="Proteomes" id="UP000219331"/>
    </source>
</evidence>
<dbReference type="InterPro" id="IPR039422">
    <property type="entry name" value="MarR/SlyA-like"/>
</dbReference>
<dbReference type="InterPro" id="IPR036388">
    <property type="entry name" value="WH-like_DNA-bd_sf"/>
</dbReference>
<organism evidence="2 3">
    <name type="scientific">Stappia indica</name>
    <dbReference type="NCBI Taxonomy" id="538381"/>
    <lineage>
        <taxon>Bacteria</taxon>
        <taxon>Pseudomonadati</taxon>
        <taxon>Pseudomonadota</taxon>
        <taxon>Alphaproteobacteria</taxon>
        <taxon>Hyphomicrobiales</taxon>
        <taxon>Stappiaceae</taxon>
        <taxon>Stappia</taxon>
    </lineage>
</organism>
<dbReference type="GO" id="GO:0003700">
    <property type="term" value="F:DNA-binding transcription factor activity"/>
    <property type="evidence" value="ECO:0007669"/>
    <property type="project" value="InterPro"/>
</dbReference>
<dbReference type="PRINTS" id="PR00598">
    <property type="entry name" value="HTHMARR"/>
</dbReference>
<sequence>MTDERAAAQKDASDVIRSIRRIVQAMDVRSKRVARETGLTIPQIVVLNAVRDFEAATTAEISRVANISPPTTVTILEKLELRGLITRRRSTVDRRIVHTELTETGKAVLADAPPLIHKRFFSGMAAMSAEDQASIIRAFHTVADLLEPDEPAGGSGPTEAGLPA</sequence>
<dbReference type="SUPFAM" id="SSF46785">
    <property type="entry name" value="Winged helix' DNA-binding domain"/>
    <property type="match status" value="1"/>
</dbReference>
<dbReference type="STRING" id="538381.GCA_001696535_02260"/>
<dbReference type="InterPro" id="IPR036390">
    <property type="entry name" value="WH_DNA-bd_sf"/>
</dbReference>
<dbReference type="PANTHER" id="PTHR33164">
    <property type="entry name" value="TRANSCRIPTIONAL REGULATOR, MARR FAMILY"/>
    <property type="match status" value="1"/>
</dbReference>
<dbReference type="GO" id="GO:0003677">
    <property type="term" value="F:DNA binding"/>
    <property type="evidence" value="ECO:0007669"/>
    <property type="project" value="UniProtKB-KW"/>
</dbReference>
<gene>
    <name evidence="2" type="ORF">SAMN05421512_10529</name>
</gene>
<dbReference type="Gene3D" id="1.10.10.10">
    <property type="entry name" value="Winged helix-like DNA-binding domain superfamily/Winged helix DNA-binding domain"/>
    <property type="match status" value="1"/>
</dbReference>